<dbReference type="EMBL" id="CAUYUJ010015899">
    <property type="protein sequence ID" value="CAK0859413.1"/>
    <property type="molecule type" value="Genomic_DNA"/>
</dbReference>
<organism evidence="1 2">
    <name type="scientific">Prorocentrum cordatum</name>
    <dbReference type="NCBI Taxonomy" id="2364126"/>
    <lineage>
        <taxon>Eukaryota</taxon>
        <taxon>Sar</taxon>
        <taxon>Alveolata</taxon>
        <taxon>Dinophyceae</taxon>
        <taxon>Prorocentrales</taxon>
        <taxon>Prorocentraceae</taxon>
        <taxon>Prorocentrum</taxon>
    </lineage>
</organism>
<proteinExistence type="predicted"/>
<keyword evidence="2" id="KW-1185">Reference proteome</keyword>
<protein>
    <submittedName>
        <fullName evidence="1">Uncharacterized protein</fullName>
    </submittedName>
</protein>
<name>A0ABN9UIB2_9DINO</name>
<gene>
    <name evidence="1" type="ORF">PCOR1329_LOCUS48792</name>
</gene>
<comment type="caution">
    <text evidence="1">The sequence shown here is derived from an EMBL/GenBank/DDBJ whole genome shotgun (WGS) entry which is preliminary data.</text>
</comment>
<evidence type="ECO:0000313" key="1">
    <source>
        <dbReference type="EMBL" id="CAK0859413.1"/>
    </source>
</evidence>
<evidence type="ECO:0000313" key="2">
    <source>
        <dbReference type="Proteomes" id="UP001189429"/>
    </source>
</evidence>
<reference evidence="1" key="1">
    <citation type="submission" date="2023-10" db="EMBL/GenBank/DDBJ databases">
        <authorList>
            <person name="Chen Y."/>
            <person name="Shah S."/>
            <person name="Dougan E. K."/>
            <person name="Thang M."/>
            <person name="Chan C."/>
        </authorList>
    </citation>
    <scope>NUCLEOTIDE SEQUENCE [LARGE SCALE GENOMIC DNA]</scope>
</reference>
<dbReference type="Proteomes" id="UP001189429">
    <property type="component" value="Unassembled WGS sequence"/>
</dbReference>
<accession>A0ABN9UIB2</accession>
<sequence>MAKESGHDFDVDALSAGTWVSQETLRKFMAATNDRKQYRCSTHEVSLPVSFLTACQMLNLHEVFSAHDPVQIRVRGCIAQCRGLATDDRSSVQYWRSVLRAVIIIHATRRYEYAPSVVLGVLNRSNVLDTFDGGDYCQDFEEMVAFVQRSAAGASSGRVDAPVLDYCWDRVKNWRGFGGAGNEPGGNVDGFVAKNVAFQGVRNILHHCGFEHGAPKAFVLGPNPCKLACVHWQTPSPSREQQVAMYSAVLEGVDDCVVAYGAVWRRLHSVDAVVLQDNLCKAVEVLQTVTTGRFFGKARKSSLARFGVAVAPERALSSPECSGDEEPG</sequence>